<dbReference type="PROSITE" id="PS00758">
    <property type="entry name" value="ARGE_DAPE_CPG2_1"/>
    <property type="match status" value="1"/>
</dbReference>
<sequence length="479" mass="52281">MAAPIRLRGYRDHPLKPACCSHRHSRALGKIHLQACGERCVEAQVKFVVDLLSQLIQVDTTNPPGNETPAAKLVAEALVEKGVEHVLLESAPGRGNVVAWAESREPGPSLLLLSHLDVVPANAEEWSVDPFSGAVKDGFVWGRGALDDKLSVAVMLRVFLDLVDSKGFRGRLIYAATADEEMGGRMGAGWLVEKHPELVRADYVLNEGGGFEMPGKRSVFLVQTAEKGVYWFKLRFKGKPGHASMPKSGDNALLKAAEAALRLGRRSPPVSLSPHVKLFVERMLESRGVPPPLSKLFSAKPLASLVPRLAGEAAPMLDAMLRNTLAPTVARGGDKVNVIPSSCELSVDCRLLPGYGEEWVRSYVSSVLRGLDYELEFIHRDQATESPFNTPLYAAIERAVSAEVPGALVSPYMSTGGTDSRFFRAAFGSAAYGFVPIRADIPVRELLKMVHGVDERVSLKNVEFCYRLTKRVLEAFYSQ</sequence>
<dbReference type="InterPro" id="IPR036264">
    <property type="entry name" value="Bact_exopeptidase_dim_dom"/>
</dbReference>
<dbReference type="Gene3D" id="3.30.70.360">
    <property type="match status" value="1"/>
</dbReference>
<dbReference type="InterPro" id="IPR001261">
    <property type="entry name" value="ArgE/DapE_CS"/>
</dbReference>
<dbReference type="PANTHER" id="PTHR43808:SF8">
    <property type="entry name" value="PEPTIDASE M20 DIMERISATION DOMAIN-CONTAINING PROTEIN"/>
    <property type="match status" value="1"/>
</dbReference>
<evidence type="ECO:0000256" key="1">
    <source>
        <dbReference type="ARBA" id="ARBA00001947"/>
    </source>
</evidence>
<dbReference type="PANTHER" id="PTHR43808">
    <property type="entry name" value="ACETYLORNITHINE DEACETYLASE"/>
    <property type="match status" value="1"/>
</dbReference>
<dbReference type="InterPro" id="IPR050072">
    <property type="entry name" value="Peptidase_M20A"/>
</dbReference>
<keyword evidence="4 7" id="KW-0378">Hydrolase</keyword>
<comment type="caution">
    <text evidence="7">The sequence shown here is derived from an EMBL/GenBank/DDBJ whole genome shotgun (WGS) entry which is preliminary data.</text>
</comment>
<proteinExistence type="inferred from homology"/>
<evidence type="ECO:0000256" key="5">
    <source>
        <dbReference type="ARBA" id="ARBA00022833"/>
    </source>
</evidence>
<dbReference type="Pfam" id="PF07687">
    <property type="entry name" value="M20_dimer"/>
    <property type="match status" value="1"/>
</dbReference>
<name>A0A7J3X9P8_THEPE</name>
<dbReference type="GO" id="GO:0046872">
    <property type="term" value="F:metal ion binding"/>
    <property type="evidence" value="ECO:0007669"/>
    <property type="project" value="UniProtKB-KW"/>
</dbReference>
<dbReference type="Gene3D" id="1.10.150.900">
    <property type="match status" value="1"/>
</dbReference>
<dbReference type="InterPro" id="IPR002933">
    <property type="entry name" value="Peptidase_M20"/>
</dbReference>
<dbReference type="AlphaFoldDB" id="A0A7J3X9P8"/>
<evidence type="ECO:0000256" key="4">
    <source>
        <dbReference type="ARBA" id="ARBA00022801"/>
    </source>
</evidence>
<organism evidence="7">
    <name type="scientific">Thermofilum pendens</name>
    <dbReference type="NCBI Taxonomy" id="2269"/>
    <lineage>
        <taxon>Archaea</taxon>
        <taxon>Thermoproteota</taxon>
        <taxon>Thermoprotei</taxon>
        <taxon>Thermofilales</taxon>
        <taxon>Thermofilaceae</taxon>
        <taxon>Thermofilum</taxon>
    </lineage>
</organism>
<dbReference type="EMBL" id="DRZM01000245">
    <property type="protein sequence ID" value="HHP05888.1"/>
    <property type="molecule type" value="Genomic_DNA"/>
</dbReference>
<evidence type="ECO:0000259" key="6">
    <source>
        <dbReference type="Pfam" id="PF07687"/>
    </source>
</evidence>
<keyword evidence="3" id="KW-0479">Metal-binding</keyword>
<dbReference type="SUPFAM" id="SSF53187">
    <property type="entry name" value="Zn-dependent exopeptidases"/>
    <property type="match status" value="1"/>
</dbReference>
<evidence type="ECO:0000256" key="2">
    <source>
        <dbReference type="ARBA" id="ARBA00006247"/>
    </source>
</evidence>
<evidence type="ECO:0000256" key="3">
    <source>
        <dbReference type="ARBA" id="ARBA00022723"/>
    </source>
</evidence>
<accession>A0A7J3X9P8</accession>
<protein>
    <submittedName>
        <fullName evidence="7">M20/M25/M40 family metallo-hydrolase</fullName>
    </submittedName>
</protein>
<keyword evidence="5" id="KW-0862">Zinc</keyword>
<gene>
    <name evidence="7" type="ORF">ENM88_09150</name>
</gene>
<dbReference type="InterPro" id="IPR011650">
    <property type="entry name" value="Peptidase_M20_dimer"/>
</dbReference>
<dbReference type="Gene3D" id="3.40.630.10">
    <property type="entry name" value="Zn peptidases"/>
    <property type="match status" value="1"/>
</dbReference>
<reference evidence="7" key="1">
    <citation type="journal article" date="2020" name="mSystems">
        <title>Genome- and Community-Level Interaction Insights into Carbon Utilization and Element Cycling Functions of Hydrothermarchaeota in Hydrothermal Sediment.</title>
        <authorList>
            <person name="Zhou Z."/>
            <person name="Liu Y."/>
            <person name="Xu W."/>
            <person name="Pan J."/>
            <person name="Luo Z.H."/>
            <person name="Li M."/>
        </authorList>
    </citation>
    <scope>NUCLEOTIDE SEQUENCE [LARGE SCALE GENOMIC DNA]</scope>
    <source>
        <strain evidence="7">SpSt-1125</strain>
    </source>
</reference>
<feature type="domain" description="Peptidase M20 dimerisation" evidence="6">
    <location>
        <begin position="224"/>
        <end position="368"/>
    </location>
</feature>
<comment type="cofactor">
    <cofactor evidence="1">
        <name>Zn(2+)</name>
        <dbReference type="ChEBI" id="CHEBI:29105"/>
    </cofactor>
</comment>
<comment type="similarity">
    <text evidence="2">Belongs to the peptidase M20A family.</text>
</comment>
<dbReference type="SUPFAM" id="SSF55031">
    <property type="entry name" value="Bacterial exopeptidase dimerisation domain"/>
    <property type="match status" value="1"/>
</dbReference>
<dbReference type="Pfam" id="PF01546">
    <property type="entry name" value="Peptidase_M20"/>
    <property type="match status" value="1"/>
</dbReference>
<evidence type="ECO:0000313" key="7">
    <source>
        <dbReference type="EMBL" id="HHP05888.1"/>
    </source>
</evidence>
<dbReference type="GO" id="GO:0016787">
    <property type="term" value="F:hydrolase activity"/>
    <property type="evidence" value="ECO:0007669"/>
    <property type="project" value="UniProtKB-KW"/>
</dbReference>